<dbReference type="InterPro" id="IPR055389">
    <property type="entry name" value="AraA_N"/>
</dbReference>
<keyword evidence="1 6" id="KW-0479">Metal-binding</keyword>
<evidence type="ECO:0000313" key="11">
    <source>
        <dbReference type="Proteomes" id="UP000199537"/>
    </source>
</evidence>
<dbReference type="UniPathway" id="UPA00145">
    <property type="reaction ID" value="UER00565"/>
</dbReference>
<comment type="function">
    <text evidence="6">Catalyzes the conversion of L-arabinose to L-ribulose.</text>
</comment>
<dbReference type="Pfam" id="PF11762">
    <property type="entry name" value="Arabinose_Iso_C"/>
    <property type="match status" value="1"/>
</dbReference>
<comment type="catalytic activity">
    <reaction evidence="6">
        <text>beta-L-arabinopyranose = L-ribulose</text>
        <dbReference type="Rhea" id="RHEA:14821"/>
        <dbReference type="ChEBI" id="CHEBI:16880"/>
        <dbReference type="ChEBI" id="CHEBI:40886"/>
        <dbReference type="EC" id="5.3.1.4"/>
    </reaction>
</comment>
<evidence type="ECO:0000259" key="7">
    <source>
        <dbReference type="Pfam" id="PF02610"/>
    </source>
</evidence>
<feature type="domain" description="L-arabinose isomerase C-terminal" evidence="8">
    <location>
        <begin position="328"/>
        <end position="471"/>
    </location>
</feature>
<dbReference type="GO" id="GO:0030145">
    <property type="term" value="F:manganese ion binding"/>
    <property type="evidence" value="ECO:0007669"/>
    <property type="project" value="UniProtKB-UniRule"/>
</dbReference>
<dbReference type="InterPro" id="IPR009015">
    <property type="entry name" value="Fucose_isomerase_N/cen_sf"/>
</dbReference>
<evidence type="ECO:0000256" key="5">
    <source>
        <dbReference type="ARBA" id="ARBA00023277"/>
    </source>
</evidence>
<dbReference type="GO" id="GO:0019569">
    <property type="term" value="P:L-arabinose catabolic process to D-xylulose 5-phosphate"/>
    <property type="evidence" value="ECO:0007669"/>
    <property type="project" value="UniProtKB-UniRule"/>
</dbReference>
<keyword evidence="5 6" id="KW-0119">Carbohydrate metabolism</keyword>
<dbReference type="OrthoDB" id="9765600at2"/>
<keyword evidence="11" id="KW-1185">Reference proteome</keyword>
<dbReference type="PIRSF" id="PIRSF001478">
    <property type="entry name" value="L-ara_isomerase"/>
    <property type="match status" value="1"/>
</dbReference>
<keyword evidence="2 6" id="KW-0054">Arabinose catabolism</keyword>
<dbReference type="NCBIfam" id="NF002795">
    <property type="entry name" value="PRK02929.1"/>
    <property type="match status" value="1"/>
</dbReference>
<dbReference type="Gene3D" id="3.40.50.10940">
    <property type="match status" value="1"/>
</dbReference>
<dbReference type="GO" id="GO:0008733">
    <property type="term" value="F:L-arabinose isomerase activity"/>
    <property type="evidence" value="ECO:0007669"/>
    <property type="project" value="UniProtKB-UniRule"/>
</dbReference>
<dbReference type="Proteomes" id="UP000199537">
    <property type="component" value="Unassembled WGS sequence"/>
</dbReference>
<dbReference type="Pfam" id="PF02610">
    <property type="entry name" value="AraA_N"/>
    <property type="match status" value="1"/>
</dbReference>
<organism evidence="10 11">
    <name type="scientific">Thermoflavifilum thermophilum</name>
    <dbReference type="NCBI Taxonomy" id="1393122"/>
    <lineage>
        <taxon>Bacteria</taxon>
        <taxon>Pseudomonadati</taxon>
        <taxon>Bacteroidota</taxon>
        <taxon>Chitinophagia</taxon>
        <taxon>Chitinophagales</taxon>
        <taxon>Chitinophagaceae</taxon>
        <taxon>Thermoflavifilum</taxon>
    </lineage>
</organism>
<dbReference type="HAMAP" id="MF_00519">
    <property type="entry name" value="Arabinose_Isome"/>
    <property type="match status" value="1"/>
</dbReference>
<comment type="cofactor">
    <cofactor evidence="6">
        <name>Mn(2+)</name>
        <dbReference type="ChEBI" id="CHEBI:29035"/>
    </cofactor>
    <text evidence="6">Binds 1 Mn(2+) ion per subunit.</text>
</comment>
<evidence type="ECO:0000256" key="3">
    <source>
        <dbReference type="ARBA" id="ARBA00023211"/>
    </source>
</evidence>
<dbReference type="InterPro" id="IPR024664">
    <property type="entry name" value="Ara_Isoase_C"/>
</dbReference>
<dbReference type="PANTHER" id="PTHR38464">
    <property type="entry name" value="L-ARABINOSE ISOMERASE"/>
    <property type="match status" value="1"/>
</dbReference>
<reference evidence="11" key="1">
    <citation type="submission" date="2016-10" db="EMBL/GenBank/DDBJ databases">
        <authorList>
            <person name="Varghese N."/>
            <person name="Submissions S."/>
        </authorList>
    </citation>
    <scope>NUCLEOTIDE SEQUENCE [LARGE SCALE GENOMIC DNA]</scope>
    <source>
        <strain evidence="11">DSM 14807</strain>
    </source>
</reference>
<evidence type="ECO:0000256" key="4">
    <source>
        <dbReference type="ARBA" id="ARBA00023235"/>
    </source>
</evidence>
<dbReference type="GO" id="GO:0005829">
    <property type="term" value="C:cytosol"/>
    <property type="evidence" value="ECO:0007669"/>
    <property type="project" value="TreeGrafter"/>
</dbReference>
<feature type="binding site" evidence="6">
    <location>
        <position position="449"/>
    </location>
    <ligand>
        <name>Mn(2+)</name>
        <dbReference type="ChEBI" id="CHEBI:29035"/>
    </ligand>
</feature>
<dbReference type="RefSeq" id="WP_092459842.1">
    <property type="nucleotide sequence ID" value="NZ_FPCJ01000001.1"/>
</dbReference>
<evidence type="ECO:0000256" key="1">
    <source>
        <dbReference type="ARBA" id="ARBA00022723"/>
    </source>
</evidence>
<feature type="binding site" evidence="6">
    <location>
        <position position="333"/>
    </location>
    <ligand>
        <name>Mn(2+)</name>
        <dbReference type="ChEBI" id="CHEBI:29035"/>
    </ligand>
</feature>
<feature type="binding site" evidence="6">
    <location>
        <position position="306"/>
    </location>
    <ligand>
        <name>Mn(2+)</name>
        <dbReference type="ChEBI" id="CHEBI:29035"/>
    </ligand>
</feature>
<comment type="pathway">
    <text evidence="6">Carbohydrate degradation; L-arabinose degradation via L-ribulose; D-xylulose 5-phosphate from L-arabinose (bacterial route): step 1/3.</text>
</comment>
<dbReference type="SUPFAM" id="SSF50443">
    <property type="entry name" value="FucI/AraA C-terminal domain-like"/>
    <property type="match status" value="1"/>
</dbReference>
<evidence type="ECO:0000256" key="2">
    <source>
        <dbReference type="ARBA" id="ARBA00022935"/>
    </source>
</evidence>
<gene>
    <name evidence="6" type="primary">araA</name>
    <name evidence="10" type="ORF">SAMN05660895_1738</name>
</gene>
<keyword evidence="3 6" id="KW-0464">Manganese</keyword>
<dbReference type="Pfam" id="PF24856">
    <property type="entry name" value="AraA_central"/>
    <property type="match status" value="1"/>
</dbReference>
<evidence type="ECO:0000256" key="6">
    <source>
        <dbReference type="HAMAP-Rule" id="MF_00519"/>
    </source>
</evidence>
<proteinExistence type="inferred from homology"/>
<evidence type="ECO:0000259" key="9">
    <source>
        <dbReference type="Pfam" id="PF24856"/>
    </source>
</evidence>
<feature type="domain" description="L-arabinose isomerase central" evidence="9">
    <location>
        <begin position="177"/>
        <end position="324"/>
    </location>
</feature>
<comment type="similarity">
    <text evidence="6">Belongs to the arabinose isomerase family.</text>
</comment>
<accession>A0A1I7NFX7</accession>
<dbReference type="CDD" id="cd03557">
    <property type="entry name" value="L-arabinose_isomerase"/>
    <property type="match status" value="1"/>
</dbReference>
<protein>
    <recommendedName>
        <fullName evidence="6">L-arabinose isomerase</fullName>
        <ecNumber evidence="6">5.3.1.4</ecNumber>
    </recommendedName>
</protein>
<sequence length="504" mass="56494">MNESGSLSVWLIVGSQHLYGPQVIQEVEQHAREMAGGLNASGNICLPVCFRGVATTPEDILRLCLEANAARDCAGVICWMHTFSPAKMWIQGLKALQKPLLHFHTQFNRDIPWSTIDMDFMNLNQSAHGDREFGHILARMGKTRKVVVGHWQQAEAQQQIDNWCRAAMAWHDWQGARFVRFGDNMRQVAVTEGDKVEAEYRLGFSVNTHGVGDLIAEIAAVKDKEAEELCALYESLYELQPDLKKGGQRRASLLDAARIEIGLRKFLQQGGYKGFTDTFEDLHGLKQLPGIAVQRLMQEGYGFGAEGDWKTAALVRAMKVMATGLPGGNSFMEDYTYHLEPGNEMVLGAHMLEICPSITHRKPSCEIHPLSIGGKDDPVRLVFDAAPGPALNASLVDMGNHFRLLVNEVEAIEPPQPLPRLPVARAVWKPYPDFRTACAAWLMAGGAHHTCFSQNLQIDHLRDFARMAGMECLVIDRQTNLTRFEQDLRMSELYYAWQGIFRKH</sequence>
<dbReference type="InterPro" id="IPR004216">
    <property type="entry name" value="Fuc/Ara_isomerase_C"/>
</dbReference>
<dbReference type="AlphaFoldDB" id="A0A1I7NFX7"/>
<dbReference type="STRING" id="1393122.SAMN05660895_1738"/>
<dbReference type="EMBL" id="FPCJ01000001">
    <property type="protein sequence ID" value="SFV33540.1"/>
    <property type="molecule type" value="Genomic_DNA"/>
</dbReference>
<dbReference type="InterPro" id="IPR003762">
    <property type="entry name" value="Lara_isomerase"/>
</dbReference>
<feature type="binding site" evidence="6">
    <location>
        <position position="350"/>
    </location>
    <ligand>
        <name>Mn(2+)</name>
        <dbReference type="ChEBI" id="CHEBI:29035"/>
    </ligand>
</feature>
<evidence type="ECO:0000259" key="8">
    <source>
        <dbReference type="Pfam" id="PF11762"/>
    </source>
</evidence>
<dbReference type="InterPro" id="IPR055390">
    <property type="entry name" value="AraA_central"/>
</dbReference>
<evidence type="ECO:0000313" key="10">
    <source>
        <dbReference type="EMBL" id="SFV33540.1"/>
    </source>
</evidence>
<keyword evidence="4 6" id="KW-0413">Isomerase</keyword>
<dbReference type="SUPFAM" id="SSF53743">
    <property type="entry name" value="FucI/AraA N-terminal and middle domains"/>
    <property type="match status" value="1"/>
</dbReference>
<dbReference type="InterPro" id="IPR038583">
    <property type="entry name" value="AraA_N_sf"/>
</dbReference>
<feature type="domain" description="L-arabinose isomerase N-terminal" evidence="7">
    <location>
        <begin position="8"/>
        <end position="174"/>
    </location>
</feature>
<dbReference type="EC" id="5.3.1.4" evidence="6"/>
<dbReference type="PANTHER" id="PTHR38464:SF1">
    <property type="entry name" value="L-ARABINOSE ISOMERASE"/>
    <property type="match status" value="1"/>
</dbReference>
<name>A0A1I7NFX7_9BACT</name>